<proteinExistence type="predicted"/>
<accession>A3HY77</accession>
<dbReference type="RefSeq" id="WP_008203425.1">
    <property type="nucleotide sequence ID" value="NZ_CM001023.1"/>
</dbReference>
<protein>
    <recommendedName>
        <fullName evidence="3">Secretion system C-terminal sorting domain-containing protein</fullName>
    </recommendedName>
</protein>
<dbReference type="eggNOG" id="COG1404">
    <property type="taxonomic scope" value="Bacteria"/>
</dbReference>
<dbReference type="OrthoDB" id="812447at2"/>
<evidence type="ECO:0008006" key="3">
    <source>
        <dbReference type="Google" id="ProtNLM"/>
    </source>
</evidence>
<dbReference type="NCBIfam" id="TIGR04183">
    <property type="entry name" value="Por_Secre_tail"/>
    <property type="match status" value="1"/>
</dbReference>
<dbReference type="Proteomes" id="UP000003919">
    <property type="component" value="Chromosome"/>
</dbReference>
<reference evidence="1 2" key="1">
    <citation type="journal article" date="2011" name="J. Bacteriol.">
        <title>Complete genome sequence of Algoriphagus sp. PR1, bacterial prey of a colony-forming choanoflagellate.</title>
        <authorList>
            <person name="Alegado R.A."/>
            <person name="Ferriera S."/>
            <person name="Nusbaum C."/>
            <person name="Young S.K."/>
            <person name="Zeng Q."/>
            <person name="Imamovic A."/>
            <person name="Fairclough S.R."/>
            <person name="King N."/>
        </authorList>
    </citation>
    <scope>NUCLEOTIDE SEQUENCE [LARGE SCALE GENOMIC DNA]</scope>
    <source>
        <strain evidence="1 2">PR1</strain>
    </source>
</reference>
<dbReference type="EMBL" id="CM001023">
    <property type="protein sequence ID" value="EAZ81550.1"/>
    <property type="molecule type" value="Genomic_DNA"/>
</dbReference>
<dbReference type="STRING" id="388413.ALPR1_20978"/>
<comment type="caution">
    <text evidence="1">The sequence shown here is derived from an EMBL/GenBank/DDBJ whole genome shotgun (WGS) entry which is preliminary data.</text>
</comment>
<keyword evidence="2" id="KW-1185">Reference proteome</keyword>
<dbReference type="EMBL" id="AAXU02000001">
    <property type="protein sequence ID" value="EAZ81550.1"/>
    <property type="molecule type" value="Genomic_DNA"/>
</dbReference>
<evidence type="ECO:0000313" key="1">
    <source>
        <dbReference type="EMBL" id="EAZ81550.1"/>
    </source>
</evidence>
<dbReference type="AlphaFoldDB" id="A3HY77"/>
<gene>
    <name evidence="1" type="ORF">ALPR1_20978</name>
</gene>
<organism evidence="1 2">
    <name type="scientific">Algoriphagus machipongonensis</name>
    <dbReference type="NCBI Taxonomy" id="388413"/>
    <lineage>
        <taxon>Bacteria</taxon>
        <taxon>Pseudomonadati</taxon>
        <taxon>Bacteroidota</taxon>
        <taxon>Cytophagia</taxon>
        <taxon>Cytophagales</taxon>
        <taxon>Cyclobacteriaceae</taxon>
        <taxon>Algoriphagus</taxon>
    </lineage>
</organism>
<dbReference type="InterPro" id="IPR026444">
    <property type="entry name" value="Secre_tail"/>
</dbReference>
<dbReference type="HOGENOM" id="CLU_361577_0_0_10"/>
<evidence type="ECO:0000313" key="2">
    <source>
        <dbReference type="Proteomes" id="UP000003919"/>
    </source>
</evidence>
<sequence>MLAKATYSLYRMFFTCRIYRFLLAVVLICAYWQELFSQETGAFKTIQSGNFSDLSTWNIYDGSSWNAATFKPGPSNDIYIDQTHTLTLIGNESVKSIYINAETGAAIKLNLNSYSLSIYGSLNAFSGMAPGTLSGSWNSQNWIGNSITSRLIFKGTSRIIIYKDSWSGFTTNSRYSVEFDPGDGVILEVEEPIKALNFIIKSGTVLQKIDNSVIPASCATFSFNNESINGTGAFGDFTIEAGGTLISQCNDGIIFRSGISGTPNSAANFILEDEGQLILEGTSPQIEAANFTLDGQVIFNNDDFTQNFLSSSYLGSAVPIAFHDIEIQGSQDLNLPTFLEVFGDLKKSGSGNFLMSSTEIEFSGPHNQQVQGFSMNVGKLEINKSGGTVAFEEDLQVLGDFTQAAGILDLGGNNLSINTSLTGGLNYSGGSWKNIQQFTYYGVPPLLTPSNGTFPFTDQFQGGIRKVQLLGANTGGNLEINFIEYKGVDFNPGFNDSDATPILYRLFSYFQFSGLNPSSLPLELRISADKLIVDDVDDLRIVGTGYAAPGSHLAGLDPVELWARRELNADELSGVNFTVGSYRTLSILPLTWLSTKAISKQGYSLIYWEIANENSIQQFEIYRYSNSLNDSTLIGKFTAENNTFSKSKFQFKDQELLPSGEIYYQLKGLDTKGKESWSKVFRLKGKRELEAQIKLFPNPYDGSTPIKLFIPQEIGSSDMQISIVSFLGEHISTAPYQVESFANEVNQLSPGIYMIYLQAEGEAYQVKLLKK</sequence>
<name>A3HY77_9BACT</name>